<protein>
    <submittedName>
        <fullName evidence="2">Uncharacterized protein</fullName>
    </submittedName>
</protein>
<gene>
    <name evidence="2" type="ORF">D9Q98_005887</name>
</gene>
<keyword evidence="1" id="KW-0472">Membrane</keyword>
<dbReference type="GO" id="GO:0009706">
    <property type="term" value="C:chloroplast inner membrane"/>
    <property type="evidence" value="ECO:0007669"/>
    <property type="project" value="TreeGrafter"/>
</dbReference>
<reference evidence="2" key="2">
    <citation type="submission" date="2020-11" db="EMBL/GenBank/DDBJ databases">
        <authorList>
            <person name="Cecchin M."/>
            <person name="Marcolungo L."/>
            <person name="Rossato M."/>
            <person name="Girolomoni L."/>
            <person name="Cosentino E."/>
            <person name="Cuine S."/>
            <person name="Li-Beisson Y."/>
            <person name="Delledonne M."/>
            <person name="Ballottari M."/>
        </authorList>
    </citation>
    <scope>NUCLEOTIDE SEQUENCE</scope>
    <source>
        <strain evidence="2">211/11P</strain>
        <tissue evidence="2">Whole cell</tissue>
    </source>
</reference>
<evidence type="ECO:0000313" key="2">
    <source>
        <dbReference type="EMBL" id="KAI3436470.1"/>
    </source>
</evidence>
<dbReference type="Proteomes" id="UP001055712">
    <property type="component" value="Unassembled WGS sequence"/>
</dbReference>
<dbReference type="PANTHER" id="PTHR34048:SF3">
    <property type="entry name" value="LOW-DENSITY RECEPTOR-LIKE PROTEIN"/>
    <property type="match status" value="1"/>
</dbReference>
<reference evidence="2" key="1">
    <citation type="journal article" date="2019" name="Plant J.">
        <title>Chlorella vulgaris genome assembly and annotation reveals the molecular basis for metabolic acclimation to high light conditions.</title>
        <authorList>
            <person name="Cecchin M."/>
            <person name="Marcolungo L."/>
            <person name="Rossato M."/>
            <person name="Girolomoni L."/>
            <person name="Cosentino E."/>
            <person name="Cuine S."/>
            <person name="Li-Beisson Y."/>
            <person name="Delledonne M."/>
            <person name="Ballottari M."/>
        </authorList>
    </citation>
    <scope>NUCLEOTIDE SEQUENCE</scope>
    <source>
        <strain evidence="2">211/11P</strain>
    </source>
</reference>
<evidence type="ECO:0000313" key="3">
    <source>
        <dbReference type="Proteomes" id="UP001055712"/>
    </source>
</evidence>
<name>A0A9D4Z0S3_CHLVU</name>
<feature type="transmembrane region" description="Helical" evidence="1">
    <location>
        <begin position="53"/>
        <end position="72"/>
    </location>
</feature>
<sequence>MACLASCQGAKLQSAKSVSMCGAARPVVALRVAPARPARRSSVVVRADRSGNFWSGFVVGGVVCGALGFVFAPQISKALLGDDDRLKLKWDEPKDAETTKQNLADQIAQLNAAMDDVSAKLNTREPASSKDEALAQ</sequence>
<dbReference type="OrthoDB" id="1700403at2759"/>
<comment type="caution">
    <text evidence="2">The sequence shown here is derived from an EMBL/GenBank/DDBJ whole genome shotgun (WGS) entry which is preliminary data.</text>
</comment>
<organism evidence="2 3">
    <name type="scientific">Chlorella vulgaris</name>
    <name type="common">Green alga</name>
    <dbReference type="NCBI Taxonomy" id="3077"/>
    <lineage>
        <taxon>Eukaryota</taxon>
        <taxon>Viridiplantae</taxon>
        <taxon>Chlorophyta</taxon>
        <taxon>core chlorophytes</taxon>
        <taxon>Trebouxiophyceae</taxon>
        <taxon>Chlorellales</taxon>
        <taxon>Chlorellaceae</taxon>
        <taxon>Chlorella clade</taxon>
        <taxon>Chlorella</taxon>
    </lineage>
</organism>
<accession>A0A9D4Z0S3</accession>
<keyword evidence="3" id="KW-1185">Reference proteome</keyword>
<dbReference type="InterPro" id="IPR040377">
    <property type="entry name" value="Ssl2009-like"/>
</dbReference>
<keyword evidence="1" id="KW-0812">Transmembrane</keyword>
<dbReference type="AlphaFoldDB" id="A0A9D4Z0S3"/>
<proteinExistence type="predicted"/>
<dbReference type="GO" id="GO:0009535">
    <property type="term" value="C:chloroplast thylakoid membrane"/>
    <property type="evidence" value="ECO:0007669"/>
    <property type="project" value="TreeGrafter"/>
</dbReference>
<evidence type="ECO:0000256" key="1">
    <source>
        <dbReference type="SAM" id="Phobius"/>
    </source>
</evidence>
<dbReference type="PANTHER" id="PTHR34048">
    <property type="entry name" value="LOW-DENSITY RECEPTOR-LIKE PROTEIN"/>
    <property type="match status" value="1"/>
</dbReference>
<keyword evidence="1" id="KW-1133">Transmembrane helix</keyword>
<dbReference type="EMBL" id="SIDB01000002">
    <property type="protein sequence ID" value="KAI3436470.1"/>
    <property type="molecule type" value="Genomic_DNA"/>
</dbReference>